<dbReference type="InterPro" id="IPR009057">
    <property type="entry name" value="Homeodomain-like_sf"/>
</dbReference>
<dbReference type="Gene3D" id="1.10.10.60">
    <property type="entry name" value="Homeodomain-like"/>
    <property type="match status" value="1"/>
</dbReference>
<protein>
    <submittedName>
        <fullName evidence="5">AraC-like DNA-binding protein</fullName>
    </submittedName>
</protein>
<dbReference type="AlphaFoldDB" id="A0A7W7G209"/>
<reference evidence="5 6" key="1">
    <citation type="submission" date="2020-08" db="EMBL/GenBank/DDBJ databases">
        <title>Sequencing the genomes of 1000 actinobacteria strains.</title>
        <authorList>
            <person name="Klenk H.-P."/>
        </authorList>
    </citation>
    <scope>NUCLEOTIDE SEQUENCE [LARGE SCALE GENOMIC DNA]</scope>
    <source>
        <strain evidence="5 6">DSM 45518</strain>
    </source>
</reference>
<keyword evidence="6" id="KW-1185">Reference proteome</keyword>
<evidence type="ECO:0000259" key="4">
    <source>
        <dbReference type="PROSITE" id="PS01124"/>
    </source>
</evidence>
<dbReference type="PANTHER" id="PTHR46796">
    <property type="entry name" value="HTH-TYPE TRANSCRIPTIONAL ACTIVATOR RHAS-RELATED"/>
    <property type="match status" value="1"/>
</dbReference>
<keyword evidence="2 5" id="KW-0238">DNA-binding</keyword>
<evidence type="ECO:0000256" key="1">
    <source>
        <dbReference type="ARBA" id="ARBA00023015"/>
    </source>
</evidence>
<evidence type="ECO:0000313" key="5">
    <source>
        <dbReference type="EMBL" id="MBB4693219.1"/>
    </source>
</evidence>
<name>A0A7W7G209_9ACTN</name>
<dbReference type="PROSITE" id="PS01124">
    <property type="entry name" value="HTH_ARAC_FAMILY_2"/>
    <property type="match status" value="1"/>
</dbReference>
<gene>
    <name evidence="5" type="ORF">BKA14_003367</name>
</gene>
<comment type="caution">
    <text evidence="5">The sequence shown here is derived from an EMBL/GenBank/DDBJ whole genome shotgun (WGS) entry which is preliminary data.</text>
</comment>
<dbReference type="PRINTS" id="PR00032">
    <property type="entry name" value="HTHARAC"/>
</dbReference>
<feature type="domain" description="HTH araC/xylS-type" evidence="4">
    <location>
        <begin position="214"/>
        <end position="314"/>
    </location>
</feature>
<organism evidence="5 6">
    <name type="scientific">Paractinoplanes abujensis</name>
    <dbReference type="NCBI Taxonomy" id="882441"/>
    <lineage>
        <taxon>Bacteria</taxon>
        <taxon>Bacillati</taxon>
        <taxon>Actinomycetota</taxon>
        <taxon>Actinomycetes</taxon>
        <taxon>Micromonosporales</taxon>
        <taxon>Micromonosporaceae</taxon>
        <taxon>Paractinoplanes</taxon>
    </lineage>
</organism>
<dbReference type="Proteomes" id="UP000542742">
    <property type="component" value="Unassembled WGS sequence"/>
</dbReference>
<dbReference type="InterPro" id="IPR020449">
    <property type="entry name" value="Tscrpt_reg_AraC-type_HTH"/>
</dbReference>
<dbReference type="GO" id="GO:0003700">
    <property type="term" value="F:DNA-binding transcription factor activity"/>
    <property type="evidence" value="ECO:0007669"/>
    <property type="project" value="InterPro"/>
</dbReference>
<dbReference type="InterPro" id="IPR050204">
    <property type="entry name" value="AraC_XylS_family_regulators"/>
</dbReference>
<dbReference type="SUPFAM" id="SSF46689">
    <property type="entry name" value="Homeodomain-like"/>
    <property type="match status" value="1"/>
</dbReference>
<evidence type="ECO:0000256" key="2">
    <source>
        <dbReference type="ARBA" id="ARBA00023125"/>
    </source>
</evidence>
<accession>A0A7W7G209</accession>
<dbReference type="EMBL" id="JACHMF010000001">
    <property type="protein sequence ID" value="MBB4693219.1"/>
    <property type="molecule type" value="Genomic_DNA"/>
</dbReference>
<evidence type="ECO:0000256" key="3">
    <source>
        <dbReference type="ARBA" id="ARBA00023163"/>
    </source>
</evidence>
<dbReference type="SMART" id="SM00342">
    <property type="entry name" value="HTH_ARAC"/>
    <property type="match status" value="1"/>
</dbReference>
<dbReference type="InterPro" id="IPR018060">
    <property type="entry name" value="HTH_AraC"/>
</dbReference>
<keyword evidence="1" id="KW-0805">Transcription regulation</keyword>
<keyword evidence="3" id="KW-0804">Transcription</keyword>
<sequence>MTAIRKGHPMDLNGATHPTFAAFQDAWAAQLGDGLPMPAFDQATKADYRGRARVARLRDITVVDAHAVSALRTLEDPDDVEDLVKMYVVRRGTWTLGGAPLAAGHTAVPAGQFLLHHMVRPTPFETAPQTNAKILVLPAAVLASELGNRAVVGPADSAEVRLLTAHTGMVMATLAGLGPAGAEAAYRSLLELAKAVAAGRFDDAEPVLAPALTRAAKDLADQRLRDRELSPVMLARALRVSPRTLQRAFAAAGEPAGAYIRRRRLEQARLALGAPGRRVSVTEIAASWHFADSSHFSRAFKAHYGLTPGEYARSEAQARRSGWR</sequence>
<dbReference type="RefSeq" id="WP_203722854.1">
    <property type="nucleotide sequence ID" value="NZ_BOMC01000080.1"/>
</dbReference>
<dbReference type="GO" id="GO:0043565">
    <property type="term" value="F:sequence-specific DNA binding"/>
    <property type="evidence" value="ECO:0007669"/>
    <property type="project" value="InterPro"/>
</dbReference>
<dbReference type="Pfam" id="PF12833">
    <property type="entry name" value="HTH_18"/>
    <property type="match status" value="1"/>
</dbReference>
<evidence type="ECO:0000313" key="6">
    <source>
        <dbReference type="Proteomes" id="UP000542742"/>
    </source>
</evidence>
<proteinExistence type="predicted"/>